<dbReference type="PROSITE" id="PS01124">
    <property type="entry name" value="HTH_ARAC_FAMILY_2"/>
    <property type="match status" value="1"/>
</dbReference>
<gene>
    <name evidence="5" type="ORF">SAMN05421672_112124</name>
</gene>
<dbReference type="GO" id="GO:0003700">
    <property type="term" value="F:DNA-binding transcription factor activity"/>
    <property type="evidence" value="ECO:0007669"/>
    <property type="project" value="InterPro"/>
</dbReference>
<sequence>MHTLGYTAVPVLLKYLSHAQALGLDCAAAREAAGLSAECLADNGQRVPSEQHERLLEHLLRQSADPLFGLHAARHVQPGSWSVLGYITMNCATLGEAMARILPYERLVGDMGTSRIDNRGDQVCLSWHCRHPHQPVRRHLIENVLASWLHYARWIAGVEHSPAEVHLEHALPAGCRVEDYQRVFGCRVLFEQPHSALLVPGDYLRLPLRQADAGLLRALEAHAMGLLDSLEDDQPLPLRVRAVLREMLRDGLPGKERVAARFHMTPRTLQRHLQAADTSYQAILDQLRRELAEHYLRHDDLPIQDIACYLGFGEPRSFHRSFKQWTGQTPGEYRQRLLKR</sequence>
<feature type="domain" description="HTH araC/xylS-type" evidence="4">
    <location>
        <begin position="238"/>
        <end position="336"/>
    </location>
</feature>
<dbReference type="GO" id="GO:0005829">
    <property type="term" value="C:cytosol"/>
    <property type="evidence" value="ECO:0007669"/>
    <property type="project" value="TreeGrafter"/>
</dbReference>
<dbReference type="SUPFAM" id="SSF46689">
    <property type="entry name" value="Homeodomain-like"/>
    <property type="match status" value="1"/>
</dbReference>
<dbReference type="PANTHER" id="PTHR47894:SF1">
    <property type="entry name" value="HTH-TYPE TRANSCRIPTIONAL REGULATOR VQSM"/>
    <property type="match status" value="1"/>
</dbReference>
<dbReference type="Pfam" id="PF12833">
    <property type="entry name" value="HTH_18"/>
    <property type="match status" value="1"/>
</dbReference>
<dbReference type="PANTHER" id="PTHR47894">
    <property type="entry name" value="HTH-TYPE TRANSCRIPTIONAL REGULATOR GADX"/>
    <property type="match status" value="1"/>
</dbReference>
<evidence type="ECO:0000259" key="4">
    <source>
        <dbReference type="PROSITE" id="PS01124"/>
    </source>
</evidence>
<name>A0A1N6X4Z0_9PSED</name>
<dbReference type="SMART" id="SM00342">
    <property type="entry name" value="HTH_ARAC"/>
    <property type="match status" value="1"/>
</dbReference>
<evidence type="ECO:0000256" key="2">
    <source>
        <dbReference type="ARBA" id="ARBA00023125"/>
    </source>
</evidence>
<accession>A0A1N6X4Z0</accession>
<keyword evidence="3" id="KW-0804">Transcription</keyword>
<dbReference type="AlphaFoldDB" id="A0A1N6X4Z0"/>
<dbReference type="RefSeq" id="WP_039561935.1">
    <property type="nucleotide sequence ID" value="NZ_FTMC01000012.1"/>
</dbReference>
<dbReference type="InterPro" id="IPR020449">
    <property type="entry name" value="Tscrpt_reg_AraC-type_HTH"/>
</dbReference>
<evidence type="ECO:0000313" key="6">
    <source>
        <dbReference type="Proteomes" id="UP000186079"/>
    </source>
</evidence>
<dbReference type="Gene3D" id="1.10.10.60">
    <property type="entry name" value="Homeodomain-like"/>
    <property type="match status" value="1"/>
</dbReference>
<reference evidence="5 6" key="1">
    <citation type="submission" date="2017-01" db="EMBL/GenBank/DDBJ databases">
        <authorList>
            <person name="Mah S.A."/>
            <person name="Swanson W.J."/>
            <person name="Moy G.W."/>
            <person name="Vacquier V.D."/>
        </authorList>
    </citation>
    <scope>NUCLEOTIDE SEQUENCE [LARGE SCALE GENOMIC DNA]</scope>
    <source>
        <strain evidence="5 6">ATCC 29606</strain>
    </source>
</reference>
<dbReference type="InterPro" id="IPR009057">
    <property type="entry name" value="Homeodomain-like_sf"/>
</dbReference>
<evidence type="ECO:0000256" key="1">
    <source>
        <dbReference type="ARBA" id="ARBA00023015"/>
    </source>
</evidence>
<evidence type="ECO:0000256" key="3">
    <source>
        <dbReference type="ARBA" id="ARBA00023163"/>
    </source>
</evidence>
<keyword evidence="2" id="KW-0238">DNA-binding</keyword>
<proteinExistence type="predicted"/>
<evidence type="ECO:0000313" key="5">
    <source>
        <dbReference type="EMBL" id="SIQ97408.1"/>
    </source>
</evidence>
<dbReference type="PRINTS" id="PR00032">
    <property type="entry name" value="HTHARAC"/>
</dbReference>
<dbReference type="EMBL" id="FTMC01000012">
    <property type="protein sequence ID" value="SIQ97408.1"/>
    <property type="molecule type" value="Genomic_DNA"/>
</dbReference>
<keyword evidence="1" id="KW-0805">Transcription regulation</keyword>
<dbReference type="Pfam" id="PF12625">
    <property type="entry name" value="Arabinose_bd"/>
    <property type="match status" value="1"/>
</dbReference>
<dbReference type="GO" id="GO:0000976">
    <property type="term" value="F:transcription cis-regulatory region binding"/>
    <property type="evidence" value="ECO:0007669"/>
    <property type="project" value="TreeGrafter"/>
</dbReference>
<dbReference type="Proteomes" id="UP000186079">
    <property type="component" value="Unassembled WGS sequence"/>
</dbReference>
<organism evidence="5 6">
    <name type="scientific">Pseudomonas flexibilis</name>
    <dbReference type="NCBI Taxonomy" id="706570"/>
    <lineage>
        <taxon>Bacteria</taxon>
        <taxon>Pseudomonadati</taxon>
        <taxon>Pseudomonadota</taxon>
        <taxon>Gammaproteobacteria</taxon>
        <taxon>Pseudomonadales</taxon>
        <taxon>Pseudomonadaceae</taxon>
        <taxon>Pseudomonas</taxon>
    </lineage>
</organism>
<protein>
    <submittedName>
        <fullName evidence="5">Transcriptional regulator, AraC family</fullName>
    </submittedName>
</protein>
<dbReference type="InterPro" id="IPR018060">
    <property type="entry name" value="HTH_AraC"/>
</dbReference>
<dbReference type="InterPro" id="IPR032687">
    <property type="entry name" value="AraC-type_N"/>
</dbReference>